<evidence type="ECO:0008006" key="11">
    <source>
        <dbReference type="Google" id="ProtNLM"/>
    </source>
</evidence>
<gene>
    <name evidence="9" type="ORF">U0R22_004662</name>
</gene>
<feature type="transmembrane region" description="Helical" evidence="8">
    <location>
        <begin position="120"/>
        <end position="139"/>
    </location>
</feature>
<proteinExistence type="predicted"/>
<dbReference type="InterPro" id="IPR050297">
    <property type="entry name" value="LipidA_mod_glycosyltrf_83"/>
</dbReference>
<keyword evidence="3" id="KW-0328">Glycosyltransferase</keyword>
<feature type="transmembrane region" description="Helical" evidence="8">
    <location>
        <begin position="145"/>
        <end position="163"/>
    </location>
</feature>
<dbReference type="Proteomes" id="UP001322481">
    <property type="component" value="Chromosome"/>
</dbReference>
<keyword evidence="10" id="KW-1185">Reference proteome</keyword>
<evidence type="ECO:0000313" key="10">
    <source>
        <dbReference type="Proteomes" id="UP001322481"/>
    </source>
</evidence>
<reference evidence="9 10" key="1">
    <citation type="submission" date="2023-11" db="EMBL/GenBank/DDBJ databases">
        <authorList>
            <person name="Panchal A.K."/>
            <person name="Meaney J.S."/>
            <person name="Karas B.J."/>
            <person name="diCenzo G.C."/>
        </authorList>
    </citation>
    <scope>NUCLEOTIDE SEQUENCE [LARGE SCALE GENOMIC DNA]</scope>
    <source>
        <strain evidence="9 10">NZP2235</strain>
    </source>
</reference>
<dbReference type="RefSeq" id="WP_322415256.1">
    <property type="nucleotide sequence ID" value="NZ_CP139858.1"/>
</dbReference>
<evidence type="ECO:0000256" key="5">
    <source>
        <dbReference type="ARBA" id="ARBA00022692"/>
    </source>
</evidence>
<feature type="transmembrane region" description="Helical" evidence="8">
    <location>
        <begin position="243"/>
        <end position="263"/>
    </location>
</feature>
<dbReference type="PANTHER" id="PTHR33908:SF11">
    <property type="entry name" value="MEMBRANE PROTEIN"/>
    <property type="match status" value="1"/>
</dbReference>
<keyword evidence="6 8" id="KW-1133">Transmembrane helix</keyword>
<evidence type="ECO:0000256" key="1">
    <source>
        <dbReference type="ARBA" id="ARBA00004651"/>
    </source>
</evidence>
<organism evidence="9 10">
    <name type="scientific">Mesorhizobium huakuii</name>
    <dbReference type="NCBI Taxonomy" id="28104"/>
    <lineage>
        <taxon>Bacteria</taxon>
        <taxon>Pseudomonadati</taxon>
        <taxon>Pseudomonadota</taxon>
        <taxon>Alphaproteobacteria</taxon>
        <taxon>Hyphomicrobiales</taxon>
        <taxon>Phyllobacteriaceae</taxon>
        <taxon>Mesorhizobium</taxon>
    </lineage>
</organism>
<protein>
    <recommendedName>
        <fullName evidence="11">Glycosyltransferase RgtA/B/C/D-like domain-containing protein</fullName>
    </recommendedName>
</protein>
<evidence type="ECO:0000256" key="6">
    <source>
        <dbReference type="ARBA" id="ARBA00022989"/>
    </source>
</evidence>
<keyword evidence="5 8" id="KW-0812">Transmembrane</keyword>
<feature type="transmembrane region" description="Helical" evidence="8">
    <location>
        <begin position="23"/>
        <end position="45"/>
    </location>
</feature>
<sequence>MKTSDNGSLQAVPASAFAPRWPWIPVAVIHLAACLAVVVLTAIAIKLDAYNYIHATASSHFAVIARAFNVNGLFDLGLVPVQNNGPLTNSPDAYLHWPPLYPILLALWFRVFGEGVIVQHLLSVALNVMSAALIWRSFAGSSDKTAAGLAVLAFLGAPIMFSFGFAGLHLHLAIMLTLLALVLFARNTGAAARDTGASHRRILLGVGAFAYFLAVMTSWEPLLAAPAFCFLALRDRHRQTTSALVLFGFAAVAALLSIVLLYGTEYPYFAEELWNRALMRSGSNVDLYPPDYTVTYYLQHAVLGRLPSLGVIGMLGLVGGGVCILTATKLQRPAVAIYLGSLSMFCLWAAFMRNHLAMHEYQLLILLPAAACGAGLLVERFFPHQRTRLAQTAVPDQSRSHRYRRLTCLVAPLLAASSSYAAIRTVSDFTPSNEMIALADLSKSVLPDNAIIVTPYGDMVFVYYSGRHVIRAIESEDVLDREQRAIAALCATCPIYLVANSQAVDAFPSYRLAKPLAEISNTGAIWRLGKT</sequence>
<accession>A0ABZ0VT72</accession>
<feature type="transmembrane region" description="Helical" evidence="8">
    <location>
        <begin position="306"/>
        <end position="327"/>
    </location>
</feature>
<feature type="transmembrane region" description="Helical" evidence="8">
    <location>
        <begin position="94"/>
        <end position="113"/>
    </location>
</feature>
<dbReference type="PANTHER" id="PTHR33908">
    <property type="entry name" value="MANNOSYLTRANSFERASE YKCB-RELATED"/>
    <property type="match status" value="1"/>
</dbReference>
<feature type="transmembrane region" description="Helical" evidence="8">
    <location>
        <begin position="363"/>
        <end position="382"/>
    </location>
</feature>
<dbReference type="EMBL" id="CP139858">
    <property type="protein sequence ID" value="WQC00456.1"/>
    <property type="molecule type" value="Genomic_DNA"/>
</dbReference>
<keyword evidence="7 8" id="KW-0472">Membrane</keyword>
<feature type="transmembrane region" description="Helical" evidence="8">
    <location>
        <begin position="334"/>
        <end position="351"/>
    </location>
</feature>
<evidence type="ECO:0000256" key="3">
    <source>
        <dbReference type="ARBA" id="ARBA00022676"/>
    </source>
</evidence>
<feature type="transmembrane region" description="Helical" evidence="8">
    <location>
        <begin position="208"/>
        <end position="231"/>
    </location>
</feature>
<evidence type="ECO:0000256" key="8">
    <source>
        <dbReference type="SAM" id="Phobius"/>
    </source>
</evidence>
<keyword evidence="4" id="KW-0808">Transferase</keyword>
<evidence type="ECO:0000256" key="2">
    <source>
        <dbReference type="ARBA" id="ARBA00022475"/>
    </source>
</evidence>
<feature type="transmembrane region" description="Helical" evidence="8">
    <location>
        <begin position="170"/>
        <end position="188"/>
    </location>
</feature>
<comment type="subcellular location">
    <subcellularLocation>
        <location evidence="1">Cell membrane</location>
        <topology evidence="1">Multi-pass membrane protein</topology>
    </subcellularLocation>
</comment>
<evidence type="ECO:0000313" key="9">
    <source>
        <dbReference type="EMBL" id="WQC00456.1"/>
    </source>
</evidence>
<evidence type="ECO:0000256" key="7">
    <source>
        <dbReference type="ARBA" id="ARBA00023136"/>
    </source>
</evidence>
<evidence type="ECO:0000256" key="4">
    <source>
        <dbReference type="ARBA" id="ARBA00022679"/>
    </source>
</evidence>
<name>A0ABZ0VT72_9HYPH</name>
<keyword evidence="2" id="KW-1003">Cell membrane</keyword>